<evidence type="ECO:0000256" key="1">
    <source>
        <dbReference type="ARBA" id="ARBA00004685"/>
    </source>
</evidence>
<comment type="similarity">
    <text evidence="2">Belongs to the ustYa family.</text>
</comment>
<keyword evidence="3" id="KW-0472">Membrane</keyword>
<keyword evidence="3" id="KW-0812">Transmembrane</keyword>
<comment type="pathway">
    <text evidence="1">Mycotoxin biosynthesis.</text>
</comment>
<reference evidence="4 5" key="1">
    <citation type="journal article" date="2016" name="Mol. Biol. Evol.">
        <title>Comparative Genomics of Early-Diverging Mushroom-Forming Fungi Provides Insights into the Origins of Lignocellulose Decay Capabilities.</title>
        <authorList>
            <person name="Nagy L.G."/>
            <person name="Riley R."/>
            <person name="Tritt A."/>
            <person name="Adam C."/>
            <person name="Daum C."/>
            <person name="Floudas D."/>
            <person name="Sun H."/>
            <person name="Yadav J.S."/>
            <person name="Pangilinan J."/>
            <person name="Larsson K.H."/>
            <person name="Matsuura K."/>
            <person name="Barry K."/>
            <person name="Labutti K."/>
            <person name="Kuo R."/>
            <person name="Ohm R.A."/>
            <person name="Bhattacharya S.S."/>
            <person name="Shirouzu T."/>
            <person name="Yoshinaga Y."/>
            <person name="Martin F.M."/>
            <person name="Grigoriev I.V."/>
            <person name="Hibbett D.S."/>
        </authorList>
    </citation>
    <scope>NUCLEOTIDE SEQUENCE [LARGE SCALE GENOMIC DNA]</scope>
    <source>
        <strain evidence="4 5">HHB9708</strain>
    </source>
</reference>
<sequence>MIWTYRTLTNSDLPASESSDDFVHEKGLQYGHLQGLRYHDSPLRLTSLIVLCCSIALNVYLILFGRGTGNTNITPLDRYDPMWDTPDLVYSPAQSAVKYETRVFTALGVQTKYHGPPTDETDEAWDALYPIGVARITAEEASQLSNWTSPIPGDEGHYVVGLDVFHQLHCLNTVRKALWPQRYSRHDTLSAPGAHTHVDHVDHCLNILREHIVCTANTTPNVFQWSEDKKMIFPHFDSVHVCRNWESITEWAANHKFTKPHRDISKLPGHHVE</sequence>
<evidence type="ECO:0000313" key="5">
    <source>
        <dbReference type="Proteomes" id="UP000076722"/>
    </source>
</evidence>
<feature type="transmembrane region" description="Helical" evidence="3">
    <location>
        <begin position="45"/>
        <end position="64"/>
    </location>
</feature>
<keyword evidence="3" id="KW-1133">Transmembrane helix</keyword>
<dbReference type="STRING" id="1314777.A0A164PVH1"/>
<name>A0A164PVH1_9AGAM</name>
<evidence type="ECO:0008006" key="6">
    <source>
        <dbReference type="Google" id="ProtNLM"/>
    </source>
</evidence>
<dbReference type="PANTHER" id="PTHR33365">
    <property type="entry name" value="YALI0B05434P"/>
    <property type="match status" value="1"/>
</dbReference>
<protein>
    <recommendedName>
        <fullName evidence="6">Tat pathway signal sequence</fullName>
    </recommendedName>
</protein>
<evidence type="ECO:0000256" key="2">
    <source>
        <dbReference type="ARBA" id="ARBA00035112"/>
    </source>
</evidence>
<accession>A0A164PVH1</accession>
<gene>
    <name evidence="4" type="ORF">SISNIDRAFT_497640</name>
</gene>
<dbReference type="Pfam" id="PF11807">
    <property type="entry name" value="UstYa"/>
    <property type="match status" value="1"/>
</dbReference>
<dbReference type="GO" id="GO:0043386">
    <property type="term" value="P:mycotoxin biosynthetic process"/>
    <property type="evidence" value="ECO:0007669"/>
    <property type="project" value="InterPro"/>
</dbReference>
<evidence type="ECO:0000256" key="3">
    <source>
        <dbReference type="SAM" id="Phobius"/>
    </source>
</evidence>
<dbReference type="AlphaFoldDB" id="A0A164PVH1"/>
<organism evidence="4 5">
    <name type="scientific">Sistotremastrum niveocremeum HHB9708</name>
    <dbReference type="NCBI Taxonomy" id="1314777"/>
    <lineage>
        <taxon>Eukaryota</taxon>
        <taxon>Fungi</taxon>
        <taxon>Dikarya</taxon>
        <taxon>Basidiomycota</taxon>
        <taxon>Agaricomycotina</taxon>
        <taxon>Agaricomycetes</taxon>
        <taxon>Sistotremastrales</taxon>
        <taxon>Sistotremastraceae</taxon>
        <taxon>Sertulicium</taxon>
        <taxon>Sertulicium niveocremeum</taxon>
    </lineage>
</organism>
<dbReference type="Proteomes" id="UP000076722">
    <property type="component" value="Unassembled WGS sequence"/>
</dbReference>
<dbReference type="PANTHER" id="PTHR33365:SF4">
    <property type="entry name" value="CYCLOCHLOROTINE BIOSYNTHESIS PROTEIN O"/>
    <property type="match status" value="1"/>
</dbReference>
<dbReference type="InterPro" id="IPR021765">
    <property type="entry name" value="UstYa-like"/>
</dbReference>
<keyword evidence="5" id="KW-1185">Reference proteome</keyword>
<dbReference type="EMBL" id="KV419430">
    <property type="protein sequence ID" value="KZS89072.1"/>
    <property type="molecule type" value="Genomic_DNA"/>
</dbReference>
<dbReference type="OrthoDB" id="3687641at2759"/>
<proteinExistence type="inferred from homology"/>
<evidence type="ECO:0000313" key="4">
    <source>
        <dbReference type="EMBL" id="KZS89072.1"/>
    </source>
</evidence>